<reference evidence="3" key="1">
    <citation type="submission" date="2020-05" db="EMBL/GenBank/DDBJ databases">
        <title>Mycena genomes resolve the evolution of fungal bioluminescence.</title>
        <authorList>
            <person name="Tsai I.J."/>
        </authorList>
    </citation>
    <scope>NUCLEOTIDE SEQUENCE</scope>
    <source>
        <strain evidence="3">171206Taipei</strain>
    </source>
</reference>
<dbReference type="AlphaFoldDB" id="A0A8H6TEN4"/>
<keyword evidence="1" id="KW-1133">Transmembrane helix</keyword>
<dbReference type="RefSeq" id="XP_037225405.1">
    <property type="nucleotide sequence ID" value="XM_037357495.1"/>
</dbReference>
<gene>
    <name evidence="3" type="ORF">MIND_00052800</name>
</gene>
<sequence length="198" mass="21349">MRPIHFLLPLIALARAQSNAVTPHSVTQVPIPQNPVSAHPVSSAPIASNTDVSAHPVSMVSRPAESAVDVPYTLSWSSTIIPRPTETGNHGANNKGKIAGGVVGGLAVVFAVLGTCLFVRLRRRSTQHWRNRTNGHWQDQEGKPDGGPVYVGNSFGRDVKAPSPTTAAPLFIREPRLQRGHTRDDTMEMTASPTRNQF</sequence>
<evidence type="ECO:0000313" key="3">
    <source>
        <dbReference type="EMBL" id="KAF7315382.1"/>
    </source>
</evidence>
<dbReference type="GeneID" id="59340011"/>
<keyword evidence="1" id="KW-0812">Transmembrane</keyword>
<evidence type="ECO:0000256" key="2">
    <source>
        <dbReference type="SAM" id="SignalP"/>
    </source>
</evidence>
<evidence type="ECO:0000256" key="1">
    <source>
        <dbReference type="SAM" id="Phobius"/>
    </source>
</evidence>
<accession>A0A8H6TEN4</accession>
<feature type="signal peptide" evidence="2">
    <location>
        <begin position="1"/>
        <end position="16"/>
    </location>
</feature>
<name>A0A8H6TEN4_9AGAR</name>
<dbReference type="EMBL" id="JACAZF010000001">
    <property type="protein sequence ID" value="KAF7315382.1"/>
    <property type="molecule type" value="Genomic_DNA"/>
</dbReference>
<dbReference type="OrthoDB" id="3047565at2759"/>
<keyword evidence="4" id="KW-1185">Reference proteome</keyword>
<evidence type="ECO:0008006" key="5">
    <source>
        <dbReference type="Google" id="ProtNLM"/>
    </source>
</evidence>
<keyword evidence="2" id="KW-0732">Signal</keyword>
<keyword evidence="1" id="KW-0472">Membrane</keyword>
<protein>
    <recommendedName>
        <fullName evidence="5">Mid2 domain-containing protein</fullName>
    </recommendedName>
</protein>
<feature type="chain" id="PRO_5034462824" description="Mid2 domain-containing protein" evidence="2">
    <location>
        <begin position="17"/>
        <end position="198"/>
    </location>
</feature>
<feature type="transmembrane region" description="Helical" evidence="1">
    <location>
        <begin position="98"/>
        <end position="121"/>
    </location>
</feature>
<proteinExistence type="predicted"/>
<evidence type="ECO:0000313" key="4">
    <source>
        <dbReference type="Proteomes" id="UP000636479"/>
    </source>
</evidence>
<dbReference type="Proteomes" id="UP000636479">
    <property type="component" value="Unassembled WGS sequence"/>
</dbReference>
<comment type="caution">
    <text evidence="3">The sequence shown here is derived from an EMBL/GenBank/DDBJ whole genome shotgun (WGS) entry which is preliminary data.</text>
</comment>
<organism evidence="3 4">
    <name type="scientific">Mycena indigotica</name>
    <dbReference type="NCBI Taxonomy" id="2126181"/>
    <lineage>
        <taxon>Eukaryota</taxon>
        <taxon>Fungi</taxon>
        <taxon>Dikarya</taxon>
        <taxon>Basidiomycota</taxon>
        <taxon>Agaricomycotina</taxon>
        <taxon>Agaricomycetes</taxon>
        <taxon>Agaricomycetidae</taxon>
        <taxon>Agaricales</taxon>
        <taxon>Marasmiineae</taxon>
        <taxon>Mycenaceae</taxon>
        <taxon>Mycena</taxon>
    </lineage>
</organism>